<comment type="similarity">
    <text evidence="1 5">Belongs to the pseudouridine synthase RluA family.</text>
</comment>
<dbReference type="GO" id="GO:0120159">
    <property type="term" value="F:rRNA pseudouridine synthase activity"/>
    <property type="evidence" value="ECO:0007669"/>
    <property type="project" value="UniProtKB-ARBA"/>
</dbReference>
<keyword evidence="2 5" id="KW-0413">Isomerase</keyword>
<comment type="function">
    <text evidence="5">Responsible for synthesis of pseudouridine from uracil.</text>
</comment>
<proteinExistence type="inferred from homology"/>
<dbReference type="CDD" id="cd02869">
    <property type="entry name" value="PseudoU_synth_RluA_like"/>
    <property type="match status" value="1"/>
</dbReference>
<dbReference type="RefSeq" id="WP_132315736.1">
    <property type="nucleotide sequence ID" value="NZ_FWZT01000002.1"/>
</dbReference>
<dbReference type="EC" id="5.4.99.-" evidence="5"/>
<dbReference type="GO" id="GO:0000455">
    <property type="term" value="P:enzyme-directed rRNA pseudouridine synthesis"/>
    <property type="evidence" value="ECO:0007669"/>
    <property type="project" value="TreeGrafter"/>
</dbReference>
<evidence type="ECO:0000313" key="7">
    <source>
        <dbReference type="EMBL" id="SME93086.1"/>
    </source>
</evidence>
<organism evidence="7 8">
    <name type="scientific">Pseudobacteriovorax antillogorgiicola</name>
    <dbReference type="NCBI Taxonomy" id="1513793"/>
    <lineage>
        <taxon>Bacteria</taxon>
        <taxon>Pseudomonadati</taxon>
        <taxon>Bdellovibrionota</taxon>
        <taxon>Oligoflexia</taxon>
        <taxon>Oligoflexales</taxon>
        <taxon>Pseudobacteriovoracaceae</taxon>
        <taxon>Pseudobacteriovorax</taxon>
    </lineage>
</organism>
<evidence type="ECO:0000313" key="8">
    <source>
        <dbReference type="Proteomes" id="UP000192907"/>
    </source>
</evidence>
<dbReference type="InterPro" id="IPR050188">
    <property type="entry name" value="RluA_PseudoU_synthase"/>
</dbReference>
<dbReference type="STRING" id="1513793.SAMN06296036_1025"/>
<dbReference type="NCBIfam" id="TIGR00005">
    <property type="entry name" value="rluA_subfam"/>
    <property type="match status" value="1"/>
</dbReference>
<dbReference type="Gene3D" id="3.10.290.10">
    <property type="entry name" value="RNA-binding S4 domain"/>
    <property type="match status" value="1"/>
</dbReference>
<dbReference type="InterPro" id="IPR036986">
    <property type="entry name" value="S4_RNA-bd_sf"/>
</dbReference>
<evidence type="ECO:0000256" key="5">
    <source>
        <dbReference type="RuleBase" id="RU362028"/>
    </source>
</evidence>
<feature type="domain" description="RNA-binding S4" evidence="6">
    <location>
        <begin position="20"/>
        <end position="80"/>
    </location>
</feature>
<evidence type="ECO:0000256" key="4">
    <source>
        <dbReference type="PROSITE-ProRule" id="PRU00182"/>
    </source>
</evidence>
<dbReference type="SUPFAM" id="SSF55120">
    <property type="entry name" value="Pseudouridine synthase"/>
    <property type="match status" value="1"/>
</dbReference>
<dbReference type="AlphaFoldDB" id="A0A1Y6B6A8"/>
<dbReference type="OrthoDB" id="5289274at2"/>
<dbReference type="PANTHER" id="PTHR21600:SF44">
    <property type="entry name" value="RIBOSOMAL LARGE SUBUNIT PSEUDOURIDINE SYNTHASE D"/>
    <property type="match status" value="1"/>
</dbReference>
<dbReference type="EMBL" id="FWZT01000002">
    <property type="protein sequence ID" value="SME93086.1"/>
    <property type="molecule type" value="Genomic_DNA"/>
</dbReference>
<evidence type="ECO:0000259" key="6">
    <source>
        <dbReference type="SMART" id="SM00363"/>
    </source>
</evidence>
<dbReference type="InterPro" id="IPR006224">
    <property type="entry name" value="PsdUridine_synth_RluA-like_CS"/>
</dbReference>
<sequence>MAEEQGHRTILEVAADFASQRLDEFVAENLDISRSQAQKLIKTGRILIEGQPSRPKDTVKEGQEIWLYSDALPSGPTFRPAPLDLSIVYEDEDLMVLNKAAGVVVHPGAGTGDQTTLIEGIVHYLNLGQKGAVTLPGESLRPGIVHRLDKDTSGVMVVAKNSTALASLASQFKEKTNLREYVALVDGFMTEEAIEVQSYLYRDPRHRTRYKSLAVEDYKALDEENRQGYKYAKSNFFRRRSYGRRFSLVQVRLDTGRTHQIRVHSKLLRMPILGDDTYGQKLQFPPDFPGVAKKAIAGIKRQMLHAKKLGFTHPRTGKKLGFEVPLPEDFKQVVAELESIMR</sequence>
<dbReference type="InterPro" id="IPR020103">
    <property type="entry name" value="PsdUridine_synth_cat_dom_sf"/>
</dbReference>
<dbReference type="Proteomes" id="UP000192907">
    <property type="component" value="Unassembled WGS sequence"/>
</dbReference>
<gene>
    <name evidence="7" type="ORF">SAMN06296036_1025</name>
</gene>
<dbReference type="SMART" id="SM00363">
    <property type="entry name" value="S4"/>
    <property type="match status" value="1"/>
</dbReference>
<comment type="catalytic activity">
    <reaction evidence="5">
        <text>a uridine in RNA = a pseudouridine in RNA</text>
        <dbReference type="Rhea" id="RHEA:48348"/>
        <dbReference type="Rhea" id="RHEA-COMP:12068"/>
        <dbReference type="Rhea" id="RHEA-COMP:12069"/>
        <dbReference type="ChEBI" id="CHEBI:65314"/>
        <dbReference type="ChEBI" id="CHEBI:65315"/>
    </reaction>
</comment>
<dbReference type="PANTHER" id="PTHR21600">
    <property type="entry name" value="MITOCHONDRIAL RNA PSEUDOURIDINE SYNTHASE"/>
    <property type="match status" value="1"/>
</dbReference>
<name>A0A1Y6B6A8_9BACT</name>
<dbReference type="InterPro" id="IPR002942">
    <property type="entry name" value="S4_RNA-bd"/>
</dbReference>
<dbReference type="CDD" id="cd00165">
    <property type="entry name" value="S4"/>
    <property type="match status" value="1"/>
</dbReference>
<dbReference type="Pfam" id="PF01479">
    <property type="entry name" value="S4"/>
    <property type="match status" value="1"/>
</dbReference>
<dbReference type="Gene3D" id="3.30.2350.10">
    <property type="entry name" value="Pseudouridine synthase"/>
    <property type="match status" value="1"/>
</dbReference>
<evidence type="ECO:0000256" key="2">
    <source>
        <dbReference type="ARBA" id="ARBA00023235"/>
    </source>
</evidence>
<dbReference type="InterPro" id="IPR006145">
    <property type="entry name" value="PsdUridine_synth_RsuA/RluA"/>
</dbReference>
<reference evidence="8" key="1">
    <citation type="submission" date="2017-04" db="EMBL/GenBank/DDBJ databases">
        <authorList>
            <person name="Varghese N."/>
            <person name="Submissions S."/>
        </authorList>
    </citation>
    <scope>NUCLEOTIDE SEQUENCE [LARGE SCALE GENOMIC DNA]</scope>
    <source>
        <strain evidence="8">RKEM611</strain>
    </source>
</reference>
<dbReference type="PROSITE" id="PS50889">
    <property type="entry name" value="S4"/>
    <property type="match status" value="1"/>
</dbReference>
<dbReference type="GO" id="GO:0003723">
    <property type="term" value="F:RNA binding"/>
    <property type="evidence" value="ECO:0007669"/>
    <property type="project" value="UniProtKB-KW"/>
</dbReference>
<dbReference type="InterPro" id="IPR006225">
    <property type="entry name" value="PsdUridine_synth_RluC/D"/>
</dbReference>
<accession>A0A1Y6B6A8</accession>
<dbReference type="Pfam" id="PF00849">
    <property type="entry name" value="PseudoU_synth_2"/>
    <property type="match status" value="1"/>
</dbReference>
<protein>
    <recommendedName>
        <fullName evidence="5">Pseudouridine synthase</fullName>
        <ecNumber evidence="5">5.4.99.-</ecNumber>
    </recommendedName>
</protein>
<dbReference type="SUPFAM" id="SSF55174">
    <property type="entry name" value="Alpha-L RNA-binding motif"/>
    <property type="match status" value="1"/>
</dbReference>
<feature type="active site" evidence="3">
    <location>
        <position position="149"/>
    </location>
</feature>
<keyword evidence="8" id="KW-1185">Reference proteome</keyword>
<dbReference type="PROSITE" id="PS01129">
    <property type="entry name" value="PSI_RLU"/>
    <property type="match status" value="1"/>
</dbReference>
<evidence type="ECO:0000256" key="1">
    <source>
        <dbReference type="ARBA" id="ARBA00010876"/>
    </source>
</evidence>
<keyword evidence="4" id="KW-0694">RNA-binding</keyword>
<evidence type="ECO:0000256" key="3">
    <source>
        <dbReference type="PIRSR" id="PIRSR606225-1"/>
    </source>
</evidence>